<reference evidence="3" key="1">
    <citation type="submission" date="2025-08" db="UniProtKB">
        <authorList>
            <consortium name="RefSeq"/>
        </authorList>
    </citation>
    <scope>IDENTIFICATION</scope>
    <source>
        <tissue evidence="3">Whole organism</tissue>
    </source>
</reference>
<dbReference type="KEGG" id="foc:113216055"/>
<feature type="domain" description="F-box" evidence="1">
    <location>
        <begin position="1"/>
        <end position="44"/>
    </location>
</feature>
<accession>A0A6J1TII6</accession>
<dbReference type="InterPro" id="IPR036047">
    <property type="entry name" value="F-box-like_dom_sf"/>
</dbReference>
<sequence>MEPLHDDVLLMVLEYVGVKDLLACRLVCKRLAELAVHPQPWRRRRLSVYDMHTKVSAEDRLICPALRLAPCVRMLHLQLPSKRCQLSFTSTRCAVSKLRLVLEDIDVCMHAAFVIRNQLALGRLRDLSVWFPPGRVTIIEKNASTESSQTLFGFSLLFDTLAVASGLEKLAVDCFPDRWFVVHSTVAIIPSLKLFSCKLRLRSEPFVDFVLAGHAPTLEEVDLRDSWLNPVLKSPSTASLLAAMPNLRELTCPAVLVGMEVVAECGSLRKLTLHIRCDMPSALVAGAAGFLRRATQLREVSLQYHPGATSPDDAGVRLVRDLAWSGRSRVESLAITNIWREEEDSHYFPQEQPLLSALPALPALQHLDLRSHAPPQLLQALGPETCPALRTLELGVHAMGFDIHHHCLHSWLHDNLLANDLLKVHPSIELIPPSSSYYCSVPKYCTPCASGCHPELSGDDRPLFRDALMKFCP</sequence>
<dbReference type="GeneID" id="113216055"/>
<dbReference type="Proteomes" id="UP000504606">
    <property type="component" value="Unplaced"/>
</dbReference>
<gene>
    <name evidence="3" type="primary">LOC113216055</name>
</gene>
<dbReference type="InterPro" id="IPR001810">
    <property type="entry name" value="F-box_dom"/>
</dbReference>
<proteinExistence type="predicted"/>
<evidence type="ECO:0000313" key="2">
    <source>
        <dbReference type="Proteomes" id="UP000504606"/>
    </source>
</evidence>
<dbReference type="SUPFAM" id="SSF52047">
    <property type="entry name" value="RNI-like"/>
    <property type="match status" value="1"/>
</dbReference>
<dbReference type="SUPFAM" id="SSF81383">
    <property type="entry name" value="F-box domain"/>
    <property type="match status" value="1"/>
</dbReference>
<organism evidence="2 3">
    <name type="scientific">Frankliniella occidentalis</name>
    <name type="common">Western flower thrips</name>
    <name type="synonym">Euthrips occidentalis</name>
    <dbReference type="NCBI Taxonomy" id="133901"/>
    <lineage>
        <taxon>Eukaryota</taxon>
        <taxon>Metazoa</taxon>
        <taxon>Ecdysozoa</taxon>
        <taxon>Arthropoda</taxon>
        <taxon>Hexapoda</taxon>
        <taxon>Insecta</taxon>
        <taxon>Pterygota</taxon>
        <taxon>Neoptera</taxon>
        <taxon>Paraneoptera</taxon>
        <taxon>Thysanoptera</taxon>
        <taxon>Terebrantia</taxon>
        <taxon>Thripoidea</taxon>
        <taxon>Thripidae</taxon>
        <taxon>Frankliniella</taxon>
    </lineage>
</organism>
<protein>
    <submittedName>
        <fullName evidence="3">Uncharacterized protein LOC113216055</fullName>
    </submittedName>
</protein>
<dbReference type="Gene3D" id="3.80.10.10">
    <property type="entry name" value="Ribonuclease Inhibitor"/>
    <property type="match status" value="2"/>
</dbReference>
<dbReference type="Pfam" id="PF12937">
    <property type="entry name" value="F-box-like"/>
    <property type="match status" value="1"/>
</dbReference>
<keyword evidence="2" id="KW-1185">Reference proteome</keyword>
<dbReference type="InterPro" id="IPR032675">
    <property type="entry name" value="LRR_dom_sf"/>
</dbReference>
<dbReference type="PROSITE" id="PS50181">
    <property type="entry name" value="FBOX"/>
    <property type="match status" value="1"/>
</dbReference>
<evidence type="ECO:0000313" key="3">
    <source>
        <dbReference type="RefSeq" id="XP_026291540.1"/>
    </source>
</evidence>
<dbReference type="RefSeq" id="XP_026291540.1">
    <property type="nucleotide sequence ID" value="XM_026435755.2"/>
</dbReference>
<dbReference type="AlphaFoldDB" id="A0A6J1TII6"/>
<dbReference type="SMART" id="SM00256">
    <property type="entry name" value="FBOX"/>
    <property type="match status" value="1"/>
</dbReference>
<evidence type="ECO:0000259" key="1">
    <source>
        <dbReference type="PROSITE" id="PS50181"/>
    </source>
</evidence>
<name>A0A6J1TII6_FRAOC</name>